<keyword evidence="1" id="KW-0732">Signal</keyword>
<dbReference type="RefSeq" id="WP_114303961.1">
    <property type="nucleotide sequence ID" value="NZ_QPIE01000005.1"/>
</dbReference>
<dbReference type="OrthoDB" id="1253590at2"/>
<proteinExistence type="predicted"/>
<comment type="caution">
    <text evidence="2">The sequence shown here is derived from an EMBL/GenBank/DDBJ whole genome shotgun (WGS) entry which is preliminary data.</text>
</comment>
<evidence type="ECO:0000313" key="3">
    <source>
        <dbReference type="Proteomes" id="UP000252172"/>
    </source>
</evidence>
<sequence length="138" mass="15470">MSHLKSLCIVVLLLVFGKSTAQDQLFFDPDVPTKCAMIKEGTFVSNIYPSSEWTMTVHKEIQTELYDNGKKFVKIIQHFNDANPCQYELVVLEDADPDNGISPGDHFVNTIIATQGDLIQLKSESKDKGVILVLKKIK</sequence>
<gene>
    <name evidence="2" type="ORF">DQ356_08025</name>
</gene>
<dbReference type="AlphaFoldDB" id="A0A368N0H6"/>
<reference evidence="2 3" key="1">
    <citation type="submission" date="2018-07" db="EMBL/GenBank/DDBJ databases">
        <title>Chryseobacterium lacus sp. nov., isolated from lake water.</title>
        <authorList>
            <person name="Li C.-M."/>
        </authorList>
    </citation>
    <scope>NUCLEOTIDE SEQUENCE [LARGE SCALE GENOMIC DNA]</scope>
    <source>
        <strain evidence="2 3">YLOS41</strain>
    </source>
</reference>
<evidence type="ECO:0000256" key="1">
    <source>
        <dbReference type="SAM" id="SignalP"/>
    </source>
</evidence>
<dbReference type="EMBL" id="QPIE01000005">
    <property type="protein sequence ID" value="RCU42749.1"/>
    <property type="molecule type" value="Genomic_DNA"/>
</dbReference>
<dbReference type="Proteomes" id="UP000252172">
    <property type="component" value="Unassembled WGS sequence"/>
</dbReference>
<protein>
    <submittedName>
        <fullName evidence="2">Uncharacterized protein</fullName>
    </submittedName>
</protein>
<feature type="chain" id="PRO_5016597003" evidence="1">
    <location>
        <begin position="22"/>
        <end position="138"/>
    </location>
</feature>
<feature type="signal peptide" evidence="1">
    <location>
        <begin position="1"/>
        <end position="21"/>
    </location>
</feature>
<evidence type="ECO:0000313" key="2">
    <source>
        <dbReference type="EMBL" id="RCU42749.1"/>
    </source>
</evidence>
<name>A0A368N0H6_9FLAO</name>
<organism evidence="2 3">
    <name type="scientific">Chryseobacterium lacus</name>
    <dbReference type="NCBI Taxonomy" id="2058346"/>
    <lineage>
        <taxon>Bacteria</taxon>
        <taxon>Pseudomonadati</taxon>
        <taxon>Bacteroidota</taxon>
        <taxon>Flavobacteriia</taxon>
        <taxon>Flavobacteriales</taxon>
        <taxon>Weeksellaceae</taxon>
        <taxon>Chryseobacterium group</taxon>
        <taxon>Chryseobacterium</taxon>
    </lineage>
</organism>
<accession>A0A368N0H6</accession>
<keyword evidence="3" id="KW-1185">Reference proteome</keyword>